<feature type="domain" description="DUF6199" evidence="2">
    <location>
        <begin position="161"/>
        <end position="216"/>
    </location>
</feature>
<feature type="transmembrane region" description="Helical" evidence="1">
    <location>
        <begin position="195"/>
        <end position="217"/>
    </location>
</feature>
<gene>
    <name evidence="3" type="ORF">PBV87_01620</name>
</gene>
<name>A0AA42DK65_9FIRM</name>
<dbReference type="Pfam" id="PF19701">
    <property type="entry name" value="DUF6199"/>
    <property type="match status" value="1"/>
</dbReference>
<dbReference type="AlphaFoldDB" id="A0AA42DK65"/>
<accession>A0AA42DK65</accession>
<dbReference type="InterPro" id="IPR045679">
    <property type="entry name" value="DUF6199"/>
</dbReference>
<proteinExistence type="predicted"/>
<keyword evidence="1" id="KW-0812">Transmembrane</keyword>
<evidence type="ECO:0000256" key="1">
    <source>
        <dbReference type="SAM" id="Phobius"/>
    </source>
</evidence>
<reference evidence="3" key="1">
    <citation type="journal article" date="2023" name="Int. J. Syst. Evol. Microbiol.">
        <title>&lt;i&gt;Holtiella tumoricola&lt;/i&gt; gen. nov. sp. nov., isolated from a human clinical sample.</title>
        <authorList>
            <person name="Allen-Vercoe E."/>
            <person name="Daigneault M.C."/>
            <person name="Vancuren S.J."/>
            <person name="Cochrane K."/>
            <person name="O'Neal L.L."/>
            <person name="Sankaranarayanan K."/>
            <person name="Lawson P.A."/>
        </authorList>
    </citation>
    <scope>NUCLEOTIDE SEQUENCE</scope>
    <source>
        <strain evidence="3">CC70A</strain>
    </source>
</reference>
<feature type="transmembrane region" description="Helical" evidence="1">
    <location>
        <begin position="12"/>
        <end position="35"/>
    </location>
</feature>
<organism evidence="3 4">
    <name type="scientific">Holtiella tumoricola</name>
    <dbReference type="NCBI Taxonomy" id="3018743"/>
    <lineage>
        <taxon>Bacteria</taxon>
        <taxon>Bacillati</taxon>
        <taxon>Bacillota</taxon>
        <taxon>Clostridia</taxon>
        <taxon>Lachnospirales</taxon>
        <taxon>Cellulosilyticaceae</taxon>
        <taxon>Holtiella</taxon>
    </lineage>
</organism>
<dbReference type="RefSeq" id="WP_271010908.1">
    <property type="nucleotide sequence ID" value="NZ_JAQIFT010000010.1"/>
</dbReference>
<keyword evidence="1" id="KW-0472">Membrane</keyword>
<keyword evidence="4" id="KW-1185">Reference proteome</keyword>
<dbReference type="EMBL" id="JAQIFT010000010">
    <property type="protein sequence ID" value="MDA3730213.1"/>
    <property type="molecule type" value="Genomic_DNA"/>
</dbReference>
<evidence type="ECO:0000313" key="3">
    <source>
        <dbReference type="EMBL" id="MDA3730213.1"/>
    </source>
</evidence>
<dbReference type="Proteomes" id="UP001169242">
    <property type="component" value="Unassembled WGS sequence"/>
</dbReference>
<evidence type="ECO:0000259" key="2">
    <source>
        <dbReference type="Pfam" id="PF19701"/>
    </source>
</evidence>
<feature type="transmembrane region" description="Helical" evidence="1">
    <location>
        <begin position="152"/>
        <end position="174"/>
    </location>
</feature>
<protein>
    <recommendedName>
        <fullName evidence="2">DUF6199 domain-containing protein</fullName>
    </recommendedName>
</protein>
<sequence length="224" mass="25690">MEQLYTKYGKKNTFIFGVIITFILSLFIGLLTQYFSRTFRFEDKTFTLIKQTNTHATFKDSYNNLLEVDSEPYLFNTYNTLLHINYLDKTITYNSLDLDEGIIITLSDGSIHKRDVFGIYLTNSTQTTSSIPTEVILLDKIFHVLNNNLSTGILVCFNILSLILNLIGLMNIIYPEICWNIRYCMSVDGGEPSDFYIVSSRLGGYLLIGFSIFFPLFPLFTSNS</sequence>
<comment type="caution">
    <text evidence="3">The sequence shown here is derived from an EMBL/GenBank/DDBJ whole genome shotgun (WGS) entry which is preliminary data.</text>
</comment>
<evidence type="ECO:0000313" key="4">
    <source>
        <dbReference type="Proteomes" id="UP001169242"/>
    </source>
</evidence>
<keyword evidence="1" id="KW-1133">Transmembrane helix</keyword>